<evidence type="ECO:0000256" key="5">
    <source>
        <dbReference type="ARBA" id="ARBA00022741"/>
    </source>
</evidence>
<evidence type="ECO:0000256" key="8">
    <source>
        <dbReference type="ARBA" id="ARBA00039894"/>
    </source>
</evidence>
<keyword evidence="2" id="KW-0963">Cytoplasm</keyword>
<dbReference type="SMART" id="SM00212">
    <property type="entry name" value="UBCc"/>
    <property type="match status" value="1"/>
</dbReference>
<dbReference type="PANTHER" id="PTHR46116">
    <property type="entry name" value="(E3-INDEPENDENT) E2 UBIQUITIN-CONJUGATING ENZYME"/>
    <property type="match status" value="1"/>
</dbReference>
<dbReference type="GO" id="GO:0016740">
    <property type="term" value="F:transferase activity"/>
    <property type="evidence" value="ECO:0007669"/>
    <property type="project" value="UniProtKB-KW"/>
</dbReference>
<evidence type="ECO:0000256" key="2">
    <source>
        <dbReference type="ARBA" id="ARBA00022490"/>
    </source>
</evidence>
<dbReference type="GO" id="GO:0005524">
    <property type="term" value="F:ATP binding"/>
    <property type="evidence" value="ECO:0007669"/>
    <property type="project" value="UniProtKB-KW"/>
</dbReference>
<feature type="domain" description="UBC core" evidence="12">
    <location>
        <begin position="17"/>
        <end position="177"/>
    </location>
</feature>
<dbReference type="EMBL" id="MN739233">
    <property type="protein sequence ID" value="QHS94766.1"/>
    <property type="molecule type" value="Genomic_DNA"/>
</dbReference>
<dbReference type="Gene3D" id="3.10.110.10">
    <property type="entry name" value="Ubiquitin Conjugating Enzyme"/>
    <property type="match status" value="1"/>
</dbReference>
<reference evidence="13" key="1">
    <citation type="journal article" date="2020" name="Nature">
        <title>Giant virus diversity and host interactions through global metagenomics.</title>
        <authorList>
            <person name="Schulz F."/>
            <person name="Roux S."/>
            <person name="Paez-Espino D."/>
            <person name="Jungbluth S."/>
            <person name="Walsh D.A."/>
            <person name="Denef V.J."/>
            <person name="McMahon K.D."/>
            <person name="Konstantinidis K.T."/>
            <person name="Eloe-Fadrosh E.A."/>
            <person name="Kyrpides N.C."/>
            <person name="Woyke T."/>
        </authorList>
    </citation>
    <scope>NUCLEOTIDE SEQUENCE</scope>
    <source>
        <strain evidence="13">GVMAG-M-3300018428-16</strain>
    </source>
</reference>
<keyword evidence="4" id="KW-0053">Apoptosis</keyword>
<organism evidence="13">
    <name type="scientific">viral metagenome</name>
    <dbReference type="NCBI Taxonomy" id="1070528"/>
    <lineage>
        <taxon>unclassified sequences</taxon>
        <taxon>metagenomes</taxon>
        <taxon>organismal metagenomes</taxon>
    </lineage>
</organism>
<dbReference type="Pfam" id="PF00179">
    <property type="entry name" value="UQ_con"/>
    <property type="match status" value="1"/>
</dbReference>
<dbReference type="AlphaFoldDB" id="A0A6C0BRE3"/>
<evidence type="ECO:0000256" key="11">
    <source>
        <dbReference type="ARBA" id="ARBA00042401"/>
    </source>
</evidence>
<proteinExistence type="predicted"/>
<evidence type="ECO:0000259" key="12">
    <source>
        <dbReference type="PROSITE" id="PS50127"/>
    </source>
</evidence>
<dbReference type="GO" id="GO:0005737">
    <property type="term" value="C:cytoplasm"/>
    <property type="evidence" value="ECO:0007669"/>
    <property type="project" value="UniProtKB-SubCell"/>
</dbReference>
<dbReference type="GO" id="GO:0005634">
    <property type="term" value="C:nucleus"/>
    <property type="evidence" value="ECO:0007669"/>
    <property type="project" value="TreeGrafter"/>
</dbReference>
<keyword evidence="3" id="KW-0808">Transferase</keyword>
<accession>A0A6C0BRE3</accession>
<protein>
    <recommendedName>
        <fullName evidence="8">Ubiquitin-conjugating enzyme E2 Z</fullName>
    </recommendedName>
    <alternativeName>
        <fullName evidence="9">E2 ubiquitin-conjugating enzyme Z</fullName>
    </alternativeName>
    <alternativeName>
        <fullName evidence="11">Ubiquitin carrier protein Z</fullName>
    </alternativeName>
    <alternativeName>
        <fullName evidence="10">Ubiquitin-protein ligase Z</fullName>
    </alternativeName>
</protein>
<dbReference type="GO" id="GO:0006915">
    <property type="term" value="P:apoptotic process"/>
    <property type="evidence" value="ECO:0007669"/>
    <property type="project" value="UniProtKB-KW"/>
</dbReference>
<evidence type="ECO:0000256" key="10">
    <source>
        <dbReference type="ARBA" id="ARBA00042316"/>
    </source>
</evidence>
<dbReference type="GO" id="GO:0043066">
    <property type="term" value="P:negative regulation of apoptotic process"/>
    <property type="evidence" value="ECO:0007669"/>
    <property type="project" value="TreeGrafter"/>
</dbReference>
<evidence type="ECO:0000256" key="7">
    <source>
        <dbReference type="ARBA" id="ARBA00022840"/>
    </source>
</evidence>
<comment type="subcellular location">
    <subcellularLocation>
        <location evidence="1">Cytoplasm</location>
    </subcellularLocation>
</comment>
<dbReference type="SUPFAM" id="SSF54495">
    <property type="entry name" value="UBC-like"/>
    <property type="match status" value="1"/>
</dbReference>
<evidence type="ECO:0000256" key="3">
    <source>
        <dbReference type="ARBA" id="ARBA00022679"/>
    </source>
</evidence>
<evidence type="ECO:0000256" key="1">
    <source>
        <dbReference type="ARBA" id="ARBA00004496"/>
    </source>
</evidence>
<evidence type="ECO:0000256" key="9">
    <source>
        <dbReference type="ARBA" id="ARBA00041798"/>
    </source>
</evidence>
<dbReference type="InterPro" id="IPR016135">
    <property type="entry name" value="UBQ-conjugating_enzyme/RWD"/>
</dbReference>
<evidence type="ECO:0000313" key="13">
    <source>
        <dbReference type="EMBL" id="QHS94766.1"/>
    </source>
</evidence>
<dbReference type="PANTHER" id="PTHR46116:SF26">
    <property type="entry name" value="UBIQUITIN-CONJUGATING ENZYME E2 Z"/>
    <property type="match status" value="1"/>
</dbReference>
<keyword evidence="6" id="KW-0833">Ubl conjugation pathway</keyword>
<dbReference type="InterPro" id="IPR000608">
    <property type="entry name" value="UBC"/>
</dbReference>
<dbReference type="GO" id="GO:0004869">
    <property type="term" value="F:cysteine-type endopeptidase inhibitor activity"/>
    <property type="evidence" value="ECO:0007669"/>
    <property type="project" value="TreeGrafter"/>
</dbReference>
<name>A0A6C0BRE3_9ZZZZ</name>
<evidence type="ECO:0000256" key="4">
    <source>
        <dbReference type="ARBA" id="ARBA00022703"/>
    </source>
</evidence>
<evidence type="ECO:0000256" key="6">
    <source>
        <dbReference type="ARBA" id="ARBA00022786"/>
    </source>
</evidence>
<dbReference type="PROSITE" id="PS50127">
    <property type="entry name" value="UBC_2"/>
    <property type="match status" value="1"/>
</dbReference>
<keyword evidence="5" id="KW-0547">Nucleotide-binding</keyword>
<sequence>MSGFNNNTENKILYSRDTLKRIVSDIKQLKKNPLNSQGIYYKHDEDDILKGYALVFGPQGTPYEYGSYLFTFNFPNDYPHRPPVVTFFNWGDNIRFNPNLYRNGKVCLSLLNTWKGEGWTSCQTLTTILLTLCTVLNDFPLTNEPGFTMAQEVAVLNYNKIILFKNIDLAICKCYMNFHDIVPVEFHDFYNNIKENIVSNKENIKKSIERLTLDVGKDCIIQSHYSMNVGINFVKLKNDFNELYKKIDI</sequence>
<keyword evidence="7" id="KW-0067">ATP-binding</keyword>